<comment type="caution">
    <text evidence="1">The sequence shown here is derived from an EMBL/GenBank/DDBJ whole genome shotgun (WGS) entry which is preliminary data.</text>
</comment>
<protein>
    <recommendedName>
        <fullName evidence="3">Addiction module component</fullName>
    </recommendedName>
</protein>
<dbReference type="RefSeq" id="WP_224461796.1">
    <property type="nucleotide sequence ID" value="NZ_JAIQZE010000012.1"/>
</dbReference>
<gene>
    <name evidence="1" type="ORF">LB452_11060</name>
</gene>
<evidence type="ECO:0008006" key="3">
    <source>
        <dbReference type="Google" id="ProtNLM"/>
    </source>
</evidence>
<name>A0ABS7XN27_9FLAO</name>
<accession>A0ABS7XN27</accession>
<proteinExistence type="predicted"/>
<reference evidence="2" key="1">
    <citation type="submission" date="2023-07" db="EMBL/GenBank/DDBJ databases">
        <title>Novel species isolated from saline lakes on Tibetan Plateau.</title>
        <authorList>
            <person name="Lu H."/>
        </authorList>
    </citation>
    <scope>NUCLEOTIDE SEQUENCE [LARGE SCALE GENOMIC DNA]</scope>
    <source>
        <strain evidence="2">CAK8W</strain>
    </source>
</reference>
<evidence type="ECO:0000313" key="1">
    <source>
        <dbReference type="EMBL" id="MBZ9779461.1"/>
    </source>
</evidence>
<dbReference type="Proteomes" id="UP001199314">
    <property type="component" value="Unassembled WGS sequence"/>
</dbReference>
<keyword evidence="2" id="KW-1185">Reference proteome</keyword>
<evidence type="ECO:0000313" key="2">
    <source>
        <dbReference type="Proteomes" id="UP001199314"/>
    </source>
</evidence>
<organism evidence="1 2">
    <name type="scientific">Psychroflexus longus</name>
    <dbReference type="NCBI Taxonomy" id="2873596"/>
    <lineage>
        <taxon>Bacteria</taxon>
        <taxon>Pseudomonadati</taxon>
        <taxon>Bacteroidota</taxon>
        <taxon>Flavobacteriia</taxon>
        <taxon>Flavobacteriales</taxon>
        <taxon>Flavobacteriaceae</taxon>
        <taxon>Psychroflexus</taxon>
    </lineage>
</organism>
<dbReference type="EMBL" id="JAIQZE010000012">
    <property type="protein sequence ID" value="MBZ9779461.1"/>
    <property type="molecule type" value="Genomic_DNA"/>
</dbReference>
<sequence>MDIDIKNAKIDLIQWLTTIEDPSLIQKLMQVRSDESNDWWESITESEKESITKGISEANHGALKPYSEAKKIYEKWL</sequence>